<evidence type="ECO:0000313" key="2">
    <source>
        <dbReference type="EMBL" id="MBD7910884.1"/>
    </source>
</evidence>
<keyword evidence="1" id="KW-1133">Transmembrane helix</keyword>
<feature type="transmembrane region" description="Helical" evidence="1">
    <location>
        <begin position="16"/>
        <end position="41"/>
    </location>
</feature>
<dbReference type="EMBL" id="JACSRA010000007">
    <property type="protein sequence ID" value="MBD7910884.1"/>
    <property type="molecule type" value="Genomic_DNA"/>
</dbReference>
<accession>A0ABR8PS08</accession>
<dbReference type="Proteomes" id="UP000627781">
    <property type="component" value="Unassembled WGS sequence"/>
</dbReference>
<comment type="caution">
    <text evidence="2">The sequence shown here is derived from an EMBL/GenBank/DDBJ whole genome shotgun (WGS) entry which is preliminary data.</text>
</comment>
<reference evidence="2 3" key="1">
    <citation type="submission" date="2020-08" db="EMBL/GenBank/DDBJ databases">
        <title>A Genomic Blueprint of the Chicken Gut Microbiome.</title>
        <authorList>
            <person name="Gilroy R."/>
            <person name="Ravi A."/>
            <person name="Getino M."/>
            <person name="Pursley I."/>
            <person name="Horton D.L."/>
            <person name="Alikhan N.-F."/>
            <person name="Baker D."/>
            <person name="Gharbi K."/>
            <person name="Hall N."/>
            <person name="Watson M."/>
            <person name="Adriaenssens E.M."/>
            <person name="Foster-Nyarko E."/>
            <person name="Jarju S."/>
            <person name="Secka A."/>
            <person name="Antonio M."/>
            <person name="Oren A."/>
            <person name="Chaudhuri R."/>
            <person name="La Ragione R.M."/>
            <person name="Hildebrand F."/>
            <person name="Pallen M.J."/>
        </authorList>
    </citation>
    <scope>NUCLEOTIDE SEQUENCE [LARGE SCALE GENOMIC DNA]</scope>
    <source>
        <strain evidence="2 3">Sa3CVN1</strain>
    </source>
</reference>
<sequence length="51" mass="5854">MIELTVIDPKMASSNIINISLLLIVFLKLSVFSRFVFIMIVDIKNKLIDIM</sequence>
<organism evidence="2 3">
    <name type="scientific">Clostridium cibarium</name>
    <dbReference type="NCBI Taxonomy" id="2762247"/>
    <lineage>
        <taxon>Bacteria</taxon>
        <taxon>Bacillati</taxon>
        <taxon>Bacillota</taxon>
        <taxon>Clostridia</taxon>
        <taxon>Eubacteriales</taxon>
        <taxon>Clostridiaceae</taxon>
        <taxon>Clostridium</taxon>
    </lineage>
</organism>
<evidence type="ECO:0000256" key="1">
    <source>
        <dbReference type="SAM" id="Phobius"/>
    </source>
</evidence>
<gene>
    <name evidence="2" type="ORF">H9661_05895</name>
</gene>
<proteinExistence type="predicted"/>
<keyword evidence="3" id="KW-1185">Reference proteome</keyword>
<keyword evidence="1" id="KW-0472">Membrane</keyword>
<name>A0ABR8PS08_9CLOT</name>
<evidence type="ECO:0000313" key="3">
    <source>
        <dbReference type="Proteomes" id="UP000627781"/>
    </source>
</evidence>
<keyword evidence="1" id="KW-0812">Transmembrane</keyword>
<protein>
    <submittedName>
        <fullName evidence="2">Uncharacterized protein</fullName>
    </submittedName>
</protein>